<keyword evidence="2" id="KW-1185">Reference proteome</keyword>
<accession>A0ACC2BTY0</accession>
<evidence type="ECO:0000313" key="2">
    <source>
        <dbReference type="Proteomes" id="UP001162992"/>
    </source>
</evidence>
<proteinExistence type="predicted"/>
<reference evidence="2" key="1">
    <citation type="journal article" date="2024" name="Proc. Natl. Acad. Sci. U.S.A.">
        <title>Extraordinary preservation of gene collinearity over three hundred million years revealed in homosporous lycophytes.</title>
        <authorList>
            <person name="Li C."/>
            <person name="Wickell D."/>
            <person name="Kuo L.Y."/>
            <person name="Chen X."/>
            <person name="Nie B."/>
            <person name="Liao X."/>
            <person name="Peng D."/>
            <person name="Ji J."/>
            <person name="Jenkins J."/>
            <person name="Williams M."/>
            <person name="Shu S."/>
            <person name="Plott C."/>
            <person name="Barry K."/>
            <person name="Rajasekar S."/>
            <person name="Grimwood J."/>
            <person name="Han X."/>
            <person name="Sun S."/>
            <person name="Hou Z."/>
            <person name="He W."/>
            <person name="Dai G."/>
            <person name="Sun C."/>
            <person name="Schmutz J."/>
            <person name="Leebens-Mack J.H."/>
            <person name="Li F.W."/>
            <person name="Wang L."/>
        </authorList>
    </citation>
    <scope>NUCLEOTIDE SEQUENCE [LARGE SCALE GENOMIC DNA]</scope>
    <source>
        <strain evidence="2">cv. PW_Plant_1</strain>
    </source>
</reference>
<comment type="caution">
    <text evidence="1">The sequence shown here is derived from an EMBL/GenBank/DDBJ whole genome shotgun (WGS) entry which is preliminary data.</text>
</comment>
<dbReference type="Proteomes" id="UP001162992">
    <property type="component" value="Chromosome 13"/>
</dbReference>
<dbReference type="EMBL" id="CM055104">
    <property type="protein sequence ID" value="KAJ7533167.1"/>
    <property type="molecule type" value="Genomic_DNA"/>
</dbReference>
<evidence type="ECO:0000313" key="1">
    <source>
        <dbReference type="EMBL" id="KAJ7533167.1"/>
    </source>
</evidence>
<gene>
    <name evidence="1" type="ORF">O6H91_13G035900</name>
</gene>
<name>A0ACC2BTY0_DIPCM</name>
<sequence>MQTAQVKMQKLKEKGGKLKFGKIPLAATNLHLPHMRKKNKTKKKTHRVLPELQIQEQQTTTTKGNSTLQIARSSSGLTFDPDEIAAGVNGVKVTNTKRPCRVSVSILGAKNLKRPKTGSSVKDPVFKVRIDHASQTSKEMRNIHKNEDGVMAVNQTFNFEVQDIKQTATLSVYVYNKALWGMEESLGSCIGLNVANFLQENGAGREEGTKWYDLLSKDCKALSGKVLLHIGGGIADPEQKITTFVGTWNVGKTRPPMELSSWIPTNNAYQIVAIGAQECDYQPQKAFADCGKEWLQVLNTNLGFRYKLIHAISRGQMRLAIFVRDDVVRALSEIDSGSLATGVGHVMANKGGVAISFKLWDTSLCFINCHFAAHMGHCQTRNSNYREIAGQLRIGYPRMEILNQFHYVFWFGDLNYRLDLGGHGEKKRPWQRVVKAIEAGRYNEILQFDELRREREASRVLYGFKEGEINFPPTFKVEKGALSLYNKRRMPAWCDRILWRTLPGHSVKLTSYVSTPTMLTSDHKPVAATFTITVHALPSSFSSMDEEDKRWHIRFTSMRAKNLRASDINGFSDPYICFEGENILRETRSKVKVRTLNPVWNPKELRPLVLRTFPLQRLEKEYVFLRVLDYNYTSNGDTLGYAVIPLAQAVQAFNRGPNGVAHFKVGLLHHGLPAGTLEGGIQLTWEINILKRRPFDNNESMMRKSGFKNFGRILTKRNFLRHS</sequence>
<protein>
    <submittedName>
        <fullName evidence="1">Uncharacterized protein</fullName>
    </submittedName>
</protein>
<organism evidence="1 2">
    <name type="scientific">Diphasiastrum complanatum</name>
    <name type="common">Issler's clubmoss</name>
    <name type="synonym">Lycopodium complanatum</name>
    <dbReference type="NCBI Taxonomy" id="34168"/>
    <lineage>
        <taxon>Eukaryota</taxon>
        <taxon>Viridiplantae</taxon>
        <taxon>Streptophyta</taxon>
        <taxon>Embryophyta</taxon>
        <taxon>Tracheophyta</taxon>
        <taxon>Lycopodiopsida</taxon>
        <taxon>Lycopodiales</taxon>
        <taxon>Lycopodiaceae</taxon>
        <taxon>Lycopodioideae</taxon>
        <taxon>Diphasiastrum</taxon>
    </lineage>
</organism>